<accession>A0A1J7BE74</accession>
<evidence type="ECO:0000313" key="2">
    <source>
        <dbReference type="Proteomes" id="UP000243342"/>
    </source>
</evidence>
<sequence length="290" mass="30388">MSVITLLSARSYGTSTTALALAFTWPRPVLLVEADPAGGTIRAGFFEGDLGVERGLHHLAEAHRAGRLAEAFENHLITLEEGRLLLPGLTDPLQAQGLVRTWEPLSAVFAGLESAGLDVLVDAGRVIQSAGQLAEEYPAAVVYRSDLVMMVAQSHLPSVAATRPVLASLTAARRQHAPAGLPPALLMLDNGPVTAGEAAQHLGLGGNMVLQLPWDEERAKVFSLGRGRRAPAPKRSPLMKAAAQVGQAMCNAVANARQQQPVQLPARRAVGLSPREVATALAQARGVSGG</sequence>
<dbReference type="AlphaFoldDB" id="A0A1J7BE74"/>
<organism evidence="1 2">
    <name type="scientific">Mangrovactinospora gilvigrisea</name>
    <dbReference type="NCBI Taxonomy" id="1428644"/>
    <lineage>
        <taxon>Bacteria</taxon>
        <taxon>Bacillati</taxon>
        <taxon>Actinomycetota</taxon>
        <taxon>Actinomycetes</taxon>
        <taxon>Kitasatosporales</taxon>
        <taxon>Streptomycetaceae</taxon>
        <taxon>Mangrovactinospora</taxon>
    </lineage>
</organism>
<dbReference type="Proteomes" id="UP000243342">
    <property type="component" value="Unassembled WGS sequence"/>
</dbReference>
<reference evidence="1 2" key="1">
    <citation type="submission" date="2016-10" db="EMBL/GenBank/DDBJ databases">
        <title>Genome sequence of Streptomyces gilvigriseus MUSC 26.</title>
        <authorList>
            <person name="Lee L.-H."/>
            <person name="Ser H.-L."/>
        </authorList>
    </citation>
    <scope>NUCLEOTIDE SEQUENCE [LARGE SCALE GENOMIC DNA]</scope>
    <source>
        <strain evidence="1 2">MUSC 26</strain>
    </source>
</reference>
<dbReference type="OrthoDB" id="5243870at2"/>
<comment type="caution">
    <text evidence="1">The sequence shown here is derived from an EMBL/GenBank/DDBJ whole genome shotgun (WGS) entry which is preliminary data.</text>
</comment>
<proteinExistence type="predicted"/>
<dbReference type="STRING" id="1428644.BIV57_13395"/>
<dbReference type="RefSeq" id="WP_071657054.1">
    <property type="nucleotide sequence ID" value="NZ_MLCF01000067.1"/>
</dbReference>
<dbReference type="InterPro" id="IPR027417">
    <property type="entry name" value="P-loop_NTPase"/>
</dbReference>
<dbReference type="Gene3D" id="3.40.50.300">
    <property type="entry name" value="P-loop containing nucleotide triphosphate hydrolases"/>
    <property type="match status" value="1"/>
</dbReference>
<evidence type="ECO:0000313" key="1">
    <source>
        <dbReference type="EMBL" id="OIV36979.1"/>
    </source>
</evidence>
<keyword evidence="2" id="KW-1185">Reference proteome</keyword>
<evidence type="ECO:0008006" key="3">
    <source>
        <dbReference type="Google" id="ProtNLM"/>
    </source>
</evidence>
<gene>
    <name evidence="1" type="ORF">BIV57_13395</name>
</gene>
<name>A0A1J7BE74_9ACTN</name>
<dbReference type="EMBL" id="MLCF01000067">
    <property type="protein sequence ID" value="OIV36979.1"/>
    <property type="molecule type" value="Genomic_DNA"/>
</dbReference>
<protein>
    <recommendedName>
        <fullName evidence="3">Chromosome partitioning protein</fullName>
    </recommendedName>
</protein>